<evidence type="ECO:0000256" key="2">
    <source>
        <dbReference type="SAM" id="SignalP"/>
    </source>
</evidence>
<dbReference type="Proteomes" id="UP000700596">
    <property type="component" value="Unassembled WGS sequence"/>
</dbReference>
<keyword evidence="4" id="KW-1185">Reference proteome</keyword>
<dbReference type="OrthoDB" id="3943581at2759"/>
<accession>A0A9P9DY92</accession>
<proteinExistence type="predicted"/>
<gene>
    <name evidence="3" type="ORF">B0J11DRAFT_527440</name>
</gene>
<sequence>MGVSPRIVVIATSIFVLLILAISLATSLEVRAPPPKIVQIQIAQAAKIGQSDHEIQAKGRINDTDFDRADILSGISTVSPGHPSTVYVSLAPTTKTTTDDQGMIGVTPTPKPSPSSADEGWIGSRPPASQKPIPSPQPMPVPGPQVPILALSYSGAGGPKHCRGELVQKLAVPRPAAAWKNGTCVDLPTMARCGVFYAGKDDNCEAQLFNTESCHNNTETFVNTVVFMPEERTVGAYWKSMWIRCGIDAPDAKLLDPSLLSGLLKKPPGG</sequence>
<evidence type="ECO:0000313" key="3">
    <source>
        <dbReference type="EMBL" id="KAH7127197.1"/>
    </source>
</evidence>
<dbReference type="AlphaFoldDB" id="A0A9P9DY92"/>
<name>A0A9P9DY92_9PLEO</name>
<protein>
    <submittedName>
        <fullName evidence="3">Uncharacterized protein</fullName>
    </submittedName>
</protein>
<keyword evidence="2" id="KW-0732">Signal</keyword>
<organism evidence="3 4">
    <name type="scientific">Dendryphion nanum</name>
    <dbReference type="NCBI Taxonomy" id="256645"/>
    <lineage>
        <taxon>Eukaryota</taxon>
        <taxon>Fungi</taxon>
        <taxon>Dikarya</taxon>
        <taxon>Ascomycota</taxon>
        <taxon>Pezizomycotina</taxon>
        <taxon>Dothideomycetes</taxon>
        <taxon>Pleosporomycetidae</taxon>
        <taxon>Pleosporales</taxon>
        <taxon>Torulaceae</taxon>
        <taxon>Dendryphion</taxon>
    </lineage>
</organism>
<dbReference type="EMBL" id="JAGMWT010000006">
    <property type="protein sequence ID" value="KAH7127197.1"/>
    <property type="molecule type" value="Genomic_DNA"/>
</dbReference>
<comment type="caution">
    <text evidence="3">The sequence shown here is derived from an EMBL/GenBank/DDBJ whole genome shotgun (WGS) entry which is preliminary data.</text>
</comment>
<reference evidence="3" key="1">
    <citation type="journal article" date="2021" name="Nat. Commun.">
        <title>Genetic determinants of endophytism in the Arabidopsis root mycobiome.</title>
        <authorList>
            <person name="Mesny F."/>
            <person name="Miyauchi S."/>
            <person name="Thiergart T."/>
            <person name="Pickel B."/>
            <person name="Atanasova L."/>
            <person name="Karlsson M."/>
            <person name="Huettel B."/>
            <person name="Barry K.W."/>
            <person name="Haridas S."/>
            <person name="Chen C."/>
            <person name="Bauer D."/>
            <person name="Andreopoulos W."/>
            <person name="Pangilinan J."/>
            <person name="LaButti K."/>
            <person name="Riley R."/>
            <person name="Lipzen A."/>
            <person name="Clum A."/>
            <person name="Drula E."/>
            <person name="Henrissat B."/>
            <person name="Kohler A."/>
            <person name="Grigoriev I.V."/>
            <person name="Martin F.M."/>
            <person name="Hacquard S."/>
        </authorList>
    </citation>
    <scope>NUCLEOTIDE SEQUENCE</scope>
    <source>
        <strain evidence="3">MPI-CAGE-CH-0243</strain>
    </source>
</reference>
<feature type="chain" id="PRO_5040508296" evidence="2">
    <location>
        <begin position="28"/>
        <end position="270"/>
    </location>
</feature>
<evidence type="ECO:0000256" key="1">
    <source>
        <dbReference type="SAM" id="MobiDB-lite"/>
    </source>
</evidence>
<feature type="signal peptide" evidence="2">
    <location>
        <begin position="1"/>
        <end position="27"/>
    </location>
</feature>
<feature type="region of interest" description="Disordered" evidence="1">
    <location>
        <begin position="97"/>
        <end position="138"/>
    </location>
</feature>
<evidence type="ECO:0000313" key="4">
    <source>
        <dbReference type="Proteomes" id="UP000700596"/>
    </source>
</evidence>